<dbReference type="InterPro" id="IPR013094">
    <property type="entry name" value="AB_hydrolase_3"/>
</dbReference>
<dbReference type="RefSeq" id="WP_039302386.1">
    <property type="nucleotide sequence ID" value="NZ_JQHL01000002.1"/>
</dbReference>
<dbReference type="OrthoDB" id="9806180at2"/>
<dbReference type="SUPFAM" id="SSF53474">
    <property type="entry name" value="alpha/beta-Hydrolases"/>
    <property type="match status" value="1"/>
</dbReference>
<dbReference type="PROSITE" id="PS01173">
    <property type="entry name" value="LIPASE_GDXG_HIS"/>
    <property type="match status" value="1"/>
</dbReference>
<name>A0A093RUK6_9GAMM</name>
<evidence type="ECO:0000313" key="9">
    <source>
        <dbReference type="Proteomes" id="UP000032874"/>
    </source>
</evidence>
<gene>
    <name evidence="7" type="ORF">JV35_07975</name>
    <name evidence="6" type="ORF">KP22_01760</name>
</gene>
<feature type="compositionally biased region" description="Basic and acidic residues" evidence="4">
    <location>
        <begin position="1"/>
        <end position="10"/>
    </location>
</feature>
<proteinExistence type="inferred from homology"/>
<dbReference type="InterPro" id="IPR002168">
    <property type="entry name" value="Lipase_GDXG_HIS_AS"/>
</dbReference>
<dbReference type="InterPro" id="IPR050300">
    <property type="entry name" value="GDXG_lipolytic_enzyme"/>
</dbReference>
<reference evidence="8 9" key="1">
    <citation type="submission" date="2014-08" db="EMBL/GenBank/DDBJ databases">
        <title>Genome sequences of NCPPB Pectobacterium isolates.</title>
        <authorList>
            <person name="Glover R.H."/>
            <person name="Sapp M."/>
            <person name="Elphinstone J."/>
        </authorList>
    </citation>
    <scope>NUCLEOTIDE SEQUENCE [LARGE SCALE GENOMIC DNA]</scope>
    <source>
        <strain evidence="7 8">NCPPB 2793</strain>
        <strain evidence="6 9">NCPPB 2795</strain>
    </source>
</reference>
<evidence type="ECO:0000256" key="1">
    <source>
        <dbReference type="ARBA" id="ARBA00010515"/>
    </source>
</evidence>
<evidence type="ECO:0000313" key="7">
    <source>
        <dbReference type="EMBL" id="KFX21124.1"/>
    </source>
</evidence>
<evidence type="ECO:0000256" key="4">
    <source>
        <dbReference type="SAM" id="MobiDB-lite"/>
    </source>
</evidence>
<organism evidence="6 9">
    <name type="scientific">Pectobacterium betavasculorum</name>
    <dbReference type="NCBI Taxonomy" id="55207"/>
    <lineage>
        <taxon>Bacteria</taxon>
        <taxon>Pseudomonadati</taxon>
        <taxon>Pseudomonadota</taxon>
        <taxon>Gammaproteobacteria</taxon>
        <taxon>Enterobacterales</taxon>
        <taxon>Pectobacteriaceae</taxon>
        <taxon>Pectobacterium</taxon>
    </lineage>
</organism>
<keyword evidence="8" id="KW-1185">Reference proteome</keyword>
<evidence type="ECO:0000313" key="6">
    <source>
        <dbReference type="EMBL" id="KFX06842.1"/>
    </source>
</evidence>
<dbReference type="Proteomes" id="UP000032869">
    <property type="component" value="Unassembled WGS sequence"/>
</dbReference>
<evidence type="ECO:0000256" key="2">
    <source>
        <dbReference type="ARBA" id="ARBA00022801"/>
    </source>
</evidence>
<dbReference type="eggNOG" id="COG0657">
    <property type="taxonomic scope" value="Bacteria"/>
</dbReference>
<feature type="domain" description="Alpha/beta hydrolase fold-3" evidence="5">
    <location>
        <begin position="72"/>
        <end position="274"/>
    </location>
</feature>
<dbReference type="Pfam" id="PF07859">
    <property type="entry name" value="Abhydrolase_3"/>
    <property type="match status" value="1"/>
</dbReference>
<evidence type="ECO:0000259" key="5">
    <source>
        <dbReference type="Pfam" id="PF07859"/>
    </source>
</evidence>
<dbReference type="AlphaFoldDB" id="A0A093RUK6"/>
<dbReference type="GO" id="GO:0004806">
    <property type="term" value="F:triacylglycerol lipase activity"/>
    <property type="evidence" value="ECO:0007669"/>
    <property type="project" value="TreeGrafter"/>
</dbReference>
<keyword evidence="2 6" id="KW-0378">Hydrolase</keyword>
<dbReference type="Proteomes" id="UP000032874">
    <property type="component" value="Unassembled WGS sequence"/>
</dbReference>
<dbReference type="InterPro" id="IPR033140">
    <property type="entry name" value="Lipase_GDXG_put_SER_AS"/>
</dbReference>
<dbReference type="STRING" id="55207.KP22_01760"/>
<dbReference type="Gene3D" id="3.40.50.1820">
    <property type="entry name" value="alpha/beta hydrolase"/>
    <property type="match status" value="1"/>
</dbReference>
<feature type="region of interest" description="Disordered" evidence="4">
    <location>
        <begin position="1"/>
        <end position="21"/>
    </location>
</feature>
<comment type="caution">
    <text evidence="6">The sequence shown here is derived from an EMBL/GenBank/DDBJ whole genome shotgun (WGS) entry which is preliminary data.</text>
</comment>
<dbReference type="EMBL" id="JQHM01000001">
    <property type="protein sequence ID" value="KFX06842.1"/>
    <property type="molecule type" value="Genomic_DNA"/>
</dbReference>
<comment type="similarity">
    <text evidence="1">Belongs to the 'GDXG' lipolytic enzyme family.</text>
</comment>
<evidence type="ECO:0000313" key="8">
    <source>
        <dbReference type="Proteomes" id="UP000032869"/>
    </source>
</evidence>
<protein>
    <submittedName>
        <fullName evidence="6">Alpha/beta hydrolase</fullName>
    </submittedName>
</protein>
<dbReference type="PANTHER" id="PTHR48081">
    <property type="entry name" value="AB HYDROLASE SUPERFAMILY PROTEIN C4A8.06C"/>
    <property type="match status" value="1"/>
</dbReference>
<evidence type="ECO:0000256" key="3">
    <source>
        <dbReference type="PROSITE-ProRule" id="PRU10038"/>
    </source>
</evidence>
<dbReference type="PANTHER" id="PTHR48081:SF30">
    <property type="entry name" value="ACETYL-HYDROLASE LIPR-RELATED"/>
    <property type="match status" value="1"/>
</dbReference>
<dbReference type="PROSITE" id="PS01174">
    <property type="entry name" value="LIPASE_GDXG_SER"/>
    <property type="match status" value="1"/>
</dbReference>
<dbReference type="EMBL" id="JQHL01000002">
    <property type="protein sequence ID" value="KFX21124.1"/>
    <property type="molecule type" value="Genomic_DNA"/>
</dbReference>
<accession>A0A093RUK6</accession>
<sequence>MSRAQREQLNKKLGKPALSDSKEKTINQIRADFAAFMKTMNIPSGTRITTSTLGGQRTLVIEAEENVRSGAIMYFHGGSYLMGSPETGMSLTASLVKKTGIKAFSLDYRLAPEFPYPTAIEDCTNAYRDLLEQGMQPNSIVFAGDSAGGGLCISACIKARGEGLPLPGGIVTFSASLDATRSGTSMDSKSGVDPYFTRESFLSSGRLYLGDADPHQELLSPAICSDFTGFPPILLQVGTNELLLDDSTRLAERARNAEVDVILDVTANLPHVFQIFNGALEEADNALDRAALFIKQHVK</sequence>
<feature type="active site" evidence="3">
    <location>
        <position position="146"/>
    </location>
</feature>
<dbReference type="InterPro" id="IPR029058">
    <property type="entry name" value="AB_hydrolase_fold"/>
</dbReference>